<reference evidence="2" key="1">
    <citation type="journal article" date="2015" name="Nat. Genet.">
        <title>The genome and transcriptome of the zoonotic hookworm Ancylostoma ceylanicum identify infection-specific gene families.</title>
        <authorList>
            <person name="Schwarz E.M."/>
            <person name="Hu Y."/>
            <person name="Antoshechkin I."/>
            <person name="Miller M.M."/>
            <person name="Sternberg P.W."/>
            <person name="Aroian R.V."/>
        </authorList>
    </citation>
    <scope>NUCLEOTIDE SEQUENCE</scope>
    <source>
        <strain evidence="2">HY135</strain>
    </source>
</reference>
<dbReference type="Proteomes" id="UP000024635">
    <property type="component" value="Unassembled WGS sequence"/>
</dbReference>
<comment type="caution">
    <text evidence="1">The sequence shown here is derived from an EMBL/GenBank/DDBJ whole genome shotgun (WGS) entry which is preliminary data.</text>
</comment>
<gene>
    <name evidence="1" type="primary">Acey_s0662.g1285</name>
    <name evidence="1" type="ORF">Y032_0662g1285</name>
</gene>
<dbReference type="EMBL" id="JARK01000262">
    <property type="protein sequence ID" value="EYC39318.1"/>
    <property type="molecule type" value="Genomic_DNA"/>
</dbReference>
<keyword evidence="2" id="KW-1185">Reference proteome</keyword>
<dbReference type="AlphaFoldDB" id="A0A016WJV9"/>
<accession>A0A016WJV9</accession>
<sequence length="85" mass="9876">MFKVATDACSGQIERQEPLEEAFNMLHNNGYQTKPRRTRKLRNASFTEERSDKLLQCLLFVSDRISAAIKKCLVRDDVFCMMMLS</sequence>
<dbReference type="OrthoDB" id="5859040at2759"/>
<organism evidence="1 2">
    <name type="scientific">Ancylostoma ceylanicum</name>
    <dbReference type="NCBI Taxonomy" id="53326"/>
    <lineage>
        <taxon>Eukaryota</taxon>
        <taxon>Metazoa</taxon>
        <taxon>Ecdysozoa</taxon>
        <taxon>Nematoda</taxon>
        <taxon>Chromadorea</taxon>
        <taxon>Rhabditida</taxon>
        <taxon>Rhabditina</taxon>
        <taxon>Rhabditomorpha</taxon>
        <taxon>Strongyloidea</taxon>
        <taxon>Ancylostomatidae</taxon>
        <taxon>Ancylostomatinae</taxon>
        <taxon>Ancylostoma</taxon>
    </lineage>
</organism>
<protein>
    <submittedName>
        <fullName evidence="1">Uncharacterized protein</fullName>
    </submittedName>
</protein>
<name>A0A016WJV9_9BILA</name>
<evidence type="ECO:0000313" key="2">
    <source>
        <dbReference type="Proteomes" id="UP000024635"/>
    </source>
</evidence>
<evidence type="ECO:0000313" key="1">
    <source>
        <dbReference type="EMBL" id="EYC39318.1"/>
    </source>
</evidence>
<proteinExistence type="predicted"/>